<dbReference type="OrthoDB" id="9809748at2"/>
<dbReference type="PANTHER" id="PTHR36699">
    <property type="entry name" value="LD-TRANSPEPTIDASE"/>
    <property type="match status" value="1"/>
</dbReference>
<dbReference type="Pfam" id="PF24125">
    <property type="entry name" value="Cds6_C"/>
    <property type="match status" value="1"/>
</dbReference>
<dbReference type="GO" id="GO:0008360">
    <property type="term" value="P:regulation of cell shape"/>
    <property type="evidence" value="ECO:0007669"/>
    <property type="project" value="UniProtKB-UniRule"/>
</dbReference>
<dbReference type="InterPro" id="IPR056203">
    <property type="entry name" value="Cds6_C"/>
</dbReference>
<evidence type="ECO:0000256" key="5">
    <source>
        <dbReference type="ARBA" id="ARBA00022984"/>
    </source>
</evidence>
<feature type="active site" description="Proton donor/acceptor" evidence="7">
    <location>
        <position position="163"/>
    </location>
</feature>
<name>A0A377J6V3_9HELI</name>
<feature type="domain" description="L,D-TPase catalytic" evidence="8">
    <location>
        <begin position="71"/>
        <end position="203"/>
    </location>
</feature>
<evidence type="ECO:0000313" key="10">
    <source>
        <dbReference type="Proteomes" id="UP000254841"/>
    </source>
</evidence>
<keyword evidence="4 7" id="KW-0133">Cell shape</keyword>
<dbReference type="AlphaFoldDB" id="A0A377J6V3"/>
<dbReference type="InterPro" id="IPR038063">
    <property type="entry name" value="Transpep_catalytic_dom"/>
</dbReference>
<comment type="pathway">
    <text evidence="1 7">Cell wall biogenesis; peptidoglycan biosynthesis.</text>
</comment>
<dbReference type="EMBL" id="UGHV01000001">
    <property type="protein sequence ID" value="STO98024.1"/>
    <property type="molecule type" value="Genomic_DNA"/>
</dbReference>
<dbReference type="InterPro" id="IPR032710">
    <property type="entry name" value="NTF2-like_dom_sf"/>
</dbReference>
<dbReference type="RefSeq" id="WP_115012204.1">
    <property type="nucleotide sequence ID" value="NZ_UGHV01000001.1"/>
</dbReference>
<comment type="similarity">
    <text evidence="2">Belongs to the YkuD family.</text>
</comment>
<organism evidence="9 10">
    <name type="scientific">Helicobacter canis</name>
    <dbReference type="NCBI Taxonomy" id="29419"/>
    <lineage>
        <taxon>Bacteria</taxon>
        <taxon>Pseudomonadati</taxon>
        <taxon>Campylobacterota</taxon>
        <taxon>Epsilonproteobacteria</taxon>
        <taxon>Campylobacterales</taxon>
        <taxon>Helicobacteraceae</taxon>
        <taxon>Helicobacter</taxon>
    </lineage>
</organism>
<sequence>MRIKHFVLMLLGFGVLQGFDTDTARIVQTYRTGDMQKVTQILDSYLQDKEFWLRVLQDRHTDYGYFEGYKYLFVSDKSIPNLALYTISPKGQLTLVKELPALVGKGKGDKRLSGDLTTPLGVYDFTDKLTRLPPYYGPLAYTTDYPNNYDKSLKKTGYGIWIHGLPLDGNREELNTKGCIAIENNVLSDFGKIVNYKEALLISYEQNIHKPTKDELALLLAQLYVWRAAWIANDLEKYLSFYSKDFARPDGTKYNAFASYKKQVFAKSEEKVIRFSNISVVPYPNEEHRQMFRISFTQDYRAYKNGKPSYTSNSQKILYIVYENGTMRIVSEK</sequence>
<feature type="active site" description="Nucleophile" evidence="7">
    <location>
        <position position="179"/>
    </location>
</feature>
<dbReference type="Proteomes" id="UP000254841">
    <property type="component" value="Unassembled WGS sequence"/>
</dbReference>
<dbReference type="Gene3D" id="2.40.440.10">
    <property type="entry name" value="L,D-transpeptidase catalytic domain-like"/>
    <property type="match status" value="1"/>
</dbReference>
<evidence type="ECO:0000256" key="7">
    <source>
        <dbReference type="PROSITE-ProRule" id="PRU01373"/>
    </source>
</evidence>
<dbReference type="UniPathway" id="UPA00219"/>
<evidence type="ECO:0000256" key="4">
    <source>
        <dbReference type="ARBA" id="ARBA00022960"/>
    </source>
</evidence>
<dbReference type="InterPro" id="IPR005490">
    <property type="entry name" value="LD_TPept_cat_dom"/>
</dbReference>
<evidence type="ECO:0000256" key="2">
    <source>
        <dbReference type="ARBA" id="ARBA00005992"/>
    </source>
</evidence>
<dbReference type="PANTHER" id="PTHR36699:SF1">
    <property type="entry name" value="L,D-TRANSPEPTIDASE YAFK-RELATED"/>
    <property type="match status" value="1"/>
</dbReference>
<dbReference type="PROSITE" id="PS52029">
    <property type="entry name" value="LD_TPASE"/>
    <property type="match status" value="1"/>
</dbReference>
<evidence type="ECO:0000313" key="9">
    <source>
        <dbReference type="EMBL" id="STO98024.1"/>
    </source>
</evidence>
<keyword evidence="3" id="KW-0808">Transferase</keyword>
<evidence type="ECO:0000259" key="8">
    <source>
        <dbReference type="PROSITE" id="PS52029"/>
    </source>
</evidence>
<dbReference type="GO" id="GO:0016740">
    <property type="term" value="F:transferase activity"/>
    <property type="evidence" value="ECO:0007669"/>
    <property type="project" value="UniProtKB-KW"/>
</dbReference>
<gene>
    <name evidence="9" type="ORF">NCTC12410_01873</name>
</gene>
<evidence type="ECO:0000256" key="3">
    <source>
        <dbReference type="ARBA" id="ARBA00022679"/>
    </source>
</evidence>
<keyword evidence="6 7" id="KW-0961">Cell wall biogenesis/degradation</keyword>
<dbReference type="SUPFAM" id="SSF54427">
    <property type="entry name" value="NTF2-like"/>
    <property type="match status" value="1"/>
</dbReference>
<reference evidence="9 10" key="1">
    <citation type="submission" date="2018-06" db="EMBL/GenBank/DDBJ databases">
        <authorList>
            <consortium name="Pathogen Informatics"/>
            <person name="Doyle S."/>
        </authorList>
    </citation>
    <scope>NUCLEOTIDE SEQUENCE [LARGE SCALE GENOMIC DNA]</scope>
    <source>
        <strain evidence="9 10">NCTC12410</strain>
    </source>
</reference>
<dbReference type="SUPFAM" id="SSF141523">
    <property type="entry name" value="L,D-transpeptidase catalytic domain-like"/>
    <property type="match status" value="1"/>
</dbReference>
<accession>A0A377J6V3</accession>
<dbReference type="CDD" id="cd16913">
    <property type="entry name" value="YkuD_like"/>
    <property type="match status" value="1"/>
</dbReference>
<evidence type="ECO:0000256" key="6">
    <source>
        <dbReference type="ARBA" id="ARBA00023316"/>
    </source>
</evidence>
<protein>
    <submittedName>
        <fullName evidence="9">Conserved hypothetical secreted protein</fullName>
    </submittedName>
</protein>
<dbReference type="GO" id="GO:0009252">
    <property type="term" value="P:peptidoglycan biosynthetic process"/>
    <property type="evidence" value="ECO:0007669"/>
    <property type="project" value="UniProtKB-UniPathway"/>
</dbReference>
<dbReference type="GO" id="GO:0004180">
    <property type="term" value="F:carboxypeptidase activity"/>
    <property type="evidence" value="ECO:0007669"/>
    <property type="project" value="UniProtKB-ARBA"/>
</dbReference>
<dbReference type="GO" id="GO:0071555">
    <property type="term" value="P:cell wall organization"/>
    <property type="evidence" value="ECO:0007669"/>
    <property type="project" value="UniProtKB-UniRule"/>
</dbReference>
<proteinExistence type="inferred from homology"/>
<evidence type="ECO:0000256" key="1">
    <source>
        <dbReference type="ARBA" id="ARBA00004752"/>
    </source>
</evidence>
<keyword evidence="5 7" id="KW-0573">Peptidoglycan synthesis</keyword>
<dbReference type="Pfam" id="PF03734">
    <property type="entry name" value="YkuD"/>
    <property type="match status" value="1"/>
</dbReference>